<organism evidence="2">
    <name type="scientific">marine sediment metagenome</name>
    <dbReference type="NCBI Taxonomy" id="412755"/>
    <lineage>
        <taxon>unclassified sequences</taxon>
        <taxon>metagenomes</taxon>
        <taxon>ecological metagenomes</taxon>
    </lineage>
</organism>
<proteinExistence type="predicted"/>
<gene>
    <name evidence="2" type="ORF">LCGC14_2146780</name>
</gene>
<dbReference type="PROSITE" id="PS51257">
    <property type="entry name" value="PROKAR_LIPOPROTEIN"/>
    <property type="match status" value="1"/>
</dbReference>
<protein>
    <submittedName>
        <fullName evidence="2">Uncharacterized protein</fullName>
    </submittedName>
</protein>
<feature type="compositionally biased region" description="Polar residues" evidence="1">
    <location>
        <begin position="25"/>
        <end position="39"/>
    </location>
</feature>
<feature type="region of interest" description="Disordered" evidence="1">
    <location>
        <begin position="25"/>
        <end position="50"/>
    </location>
</feature>
<feature type="non-terminal residue" evidence="2">
    <location>
        <position position="66"/>
    </location>
</feature>
<dbReference type="AlphaFoldDB" id="A0A0F9DX08"/>
<name>A0A0F9DX08_9ZZZZ</name>
<comment type="caution">
    <text evidence="2">The sequence shown here is derived from an EMBL/GenBank/DDBJ whole genome shotgun (WGS) entry which is preliminary data.</text>
</comment>
<reference evidence="2" key="1">
    <citation type="journal article" date="2015" name="Nature">
        <title>Complex archaea that bridge the gap between prokaryotes and eukaryotes.</title>
        <authorList>
            <person name="Spang A."/>
            <person name="Saw J.H."/>
            <person name="Jorgensen S.L."/>
            <person name="Zaremba-Niedzwiedzka K."/>
            <person name="Martijn J."/>
            <person name="Lind A.E."/>
            <person name="van Eijk R."/>
            <person name="Schleper C."/>
            <person name="Guy L."/>
            <person name="Ettema T.J."/>
        </authorList>
    </citation>
    <scope>NUCLEOTIDE SEQUENCE</scope>
</reference>
<dbReference type="EMBL" id="LAZR01027266">
    <property type="protein sequence ID" value="KKL66259.1"/>
    <property type="molecule type" value="Genomic_DNA"/>
</dbReference>
<evidence type="ECO:0000313" key="2">
    <source>
        <dbReference type="EMBL" id="KKL66259.1"/>
    </source>
</evidence>
<evidence type="ECO:0000256" key="1">
    <source>
        <dbReference type="SAM" id="MobiDB-lite"/>
    </source>
</evidence>
<sequence length="66" mass="7229">MKKVLAITFLVAILFISGCGGTTTTEISEPSKPVSSMTNEELRQEVDYNQGKMETTNLIPRAMIHG</sequence>
<accession>A0A0F9DX08</accession>